<feature type="transmembrane region" description="Helical" evidence="5">
    <location>
        <begin position="239"/>
        <end position="259"/>
    </location>
</feature>
<gene>
    <name evidence="7" type="ORF">DEW08_05995</name>
</gene>
<feature type="transmembrane region" description="Helical" evidence="5">
    <location>
        <begin position="7"/>
        <end position="27"/>
    </location>
</feature>
<accession>A0A2S2CN82</accession>
<reference evidence="8" key="1">
    <citation type="submission" date="2018-05" db="EMBL/GenBank/DDBJ databases">
        <title>Azospirillum thermophila sp. nov., a novel isolated from hot spring.</title>
        <authorList>
            <person name="Zhao Z."/>
        </authorList>
    </citation>
    <scope>NUCLEOTIDE SEQUENCE [LARGE SCALE GENOMIC DNA]</scope>
    <source>
        <strain evidence="8">CFH 70021</strain>
    </source>
</reference>
<dbReference type="OrthoDB" id="7158585at2"/>
<feature type="transmembrane region" description="Helical" evidence="5">
    <location>
        <begin position="33"/>
        <end position="50"/>
    </location>
</feature>
<feature type="transmembrane region" description="Helical" evidence="5">
    <location>
        <begin position="88"/>
        <end position="110"/>
    </location>
</feature>
<evidence type="ECO:0000256" key="3">
    <source>
        <dbReference type="ARBA" id="ARBA00022989"/>
    </source>
</evidence>
<dbReference type="KEGG" id="azz:DEW08_05995"/>
<proteinExistence type="predicted"/>
<dbReference type="InterPro" id="IPR050638">
    <property type="entry name" value="AA-Vitamin_Transporters"/>
</dbReference>
<evidence type="ECO:0000313" key="7">
    <source>
        <dbReference type="EMBL" id="AWK85777.1"/>
    </source>
</evidence>
<dbReference type="SUPFAM" id="SSF103481">
    <property type="entry name" value="Multidrug resistance efflux transporter EmrE"/>
    <property type="match status" value="2"/>
</dbReference>
<comment type="subcellular location">
    <subcellularLocation>
        <location evidence="1">Membrane</location>
        <topology evidence="1">Multi-pass membrane protein</topology>
    </subcellularLocation>
</comment>
<feature type="domain" description="EamA" evidence="6">
    <location>
        <begin position="143"/>
        <end position="282"/>
    </location>
</feature>
<feature type="transmembrane region" description="Helical" evidence="5">
    <location>
        <begin position="265"/>
        <end position="283"/>
    </location>
</feature>
<evidence type="ECO:0000256" key="4">
    <source>
        <dbReference type="ARBA" id="ARBA00023136"/>
    </source>
</evidence>
<feature type="domain" description="EamA" evidence="6">
    <location>
        <begin position="6"/>
        <end position="133"/>
    </location>
</feature>
<name>A0A2S2CN82_9PROT</name>
<dbReference type="Proteomes" id="UP000245629">
    <property type="component" value="Chromosome 1"/>
</dbReference>
<feature type="transmembrane region" description="Helical" evidence="5">
    <location>
        <begin position="212"/>
        <end position="232"/>
    </location>
</feature>
<evidence type="ECO:0000256" key="5">
    <source>
        <dbReference type="SAM" id="Phobius"/>
    </source>
</evidence>
<dbReference type="RefSeq" id="WP_109325193.1">
    <property type="nucleotide sequence ID" value="NZ_CP029352.1"/>
</dbReference>
<dbReference type="PANTHER" id="PTHR32322:SF9">
    <property type="entry name" value="AMINO-ACID METABOLITE EFFLUX PUMP-RELATED"/>
    <property type="match status" value="1"/>
</dbReference>
<dbReference type="PANTHER" id="PTHR32322">
    <property type="entry name" value="INNER MEMBRANE TRANSPORTER"/>
    <property type="match status" value="1"/>
</dbReference>
<evidence type="ECO:0000256" key="2">
    <source>
        <dbReference type="ARBA" id="ARBA00022692"/>
    </source>
</evidence>
<dbReference type="InterPro" id="IPR000620">
    <property type="entry name" value="EamA_dom"/>
</dbReference>
<keyword evidence="3 5" id="KW-1133">Transmembrane helix</keyword>
<feature type="transmembrane region" description="Helical" evidence="5">
    <location>
        <begin position="62"/>
        <end position="82"/>
    </location>
</feature>
<dbReference type="InterPro" id="IPR037185">
    <property type="entry name" value="EmrE-like"/>
</dbReference>
<dbReference type="Pfam" id="PF00892">
    <property type="entry name" value="EamA"/>
    <property type="match status" value="2"/>
</dbReference>
<evidence type="ECO:0000256" key="1">
    <source>
        <dbReference type="ARBA" id="ARBA00004141"/>
    </source>
</evidence>
<dbReference type="AlphaFoldDB" id="A0A2S2CN82"/>
<protein>
    <submittedName>
        <fullName evidence="7">EamA family transporter</fullName>
    </submittedName>
</protein>
<feature type="transmembrane region" description="Helical" evidence="5">
    <location>
        <begin position="173"/>
        <end position="192"/>
    </location>
</feature>
<organism evidence="7 8">
    <name type="scientific">Azospirillum thermophilum</name>
    <dbReference type="NCBI Taxonomy" id="2202148"/>
    <lineage>
        <taxon>Bacteria</taxon>
        <taxon>Pseudomonadati</taxon>
        <taxon>Pseudomonadota</taxon>
        <taxon>Alphaproteobacteria</taxon>
        <taxon>Rhodospirillales</taxon>
        <taxon>Azospirillaceae</taxon>
        <taxon>Azospirillum</taxon>
    </lineage>
</organism>
<evidence type="ECO:0000259" key="6">
    <source>
        <dbReference type="Pfam" id="PF00892"/>
    </source>
</evidence>
<sequence>MRSIHVALAMAVAAVWGINFVAIKLGLRDFPPILFSCLRFALAALPLLVLGVRGGPPVPWRYVLGIGLALGVVKFSLLFVGIDIGMPAGLASLVLQSQAFFTALFAALVLGDRPGLRQIAGMAVAFSGVALIASGMPAGNSLLGLLLVLAAAAAWGVSNIMMKQARAPDLLRLMLWVSLVPPLPLLGLSLVLEGPERILHALGSLSLTGVASLVYISAGATLFGFAAWGFLLRHYPASLVAPFSLLVPIFGMSSSALVLGESFTAMKLAGSALVFCGLALAVLKLPAPRAARV</sequence>
<keyword evidence="8" id="KW-1185">Reference proteome</keyword>
<dbReference type="EMBL" id="CP029352">
    <property type="protein sequence ID" value="AWK85777.1"/>
    <property type="molecule type" value="Genomic_DNA"/>
</dbReference>
<keyword evidence="4 5" id="KW-0472">Membrane</keyword>
<evidence type="ECO:0000313" key="8">
    <source>
        <dbReference type="Proteomes" id="UP000245629"/>
    </source>
</evidence>
<keyword evidence="2 5" id="KW-0812">Transmembrane</keyword>
<dbReference type="GO" id="GO:0016020">
    <property type="term" value="C:membrane"/>
    <property type="evidence" value="ECO:0007669"/>
    <property type="project" value="UniProtKB-SubCell"/>
</dbReference>